<keyword evidence="1" id="KW-0812">Transmembrane</keyword>
<dbReference type="AlphaFoldDB" id="A0AAW9NS43"/>
<evidence type="ECO:0000313" key="2">
    <source>
        <dbReference type="EMBL" id="MEC1180577.1"/>
    </source>
</evidence>
<gene>
    <name evidence="2" type="ORF">P9B03_19120</name>
</gene>
<dbReference type="Proteomes" id="UP001344888">
    <property type="component" value="Unassembled WGS sequence"/>
</dbReference>
<keyword evidence="1" id="KW-0472">Membrane</keyword>
<name>A0AAW9NS43_9BACL</name>
<proteinExistence type="predicted"/>
<dbReference type="EMBL" id="JARSFG010000035">
    <property type="protein sequence ID" value="MEC1180577.1"/>
    <property type="molecule type" value="Genomic_DNA"/>
</dbReference>
<keyword evidence="1" id="KW-1133">Transmembrane helix</keyword>
<dbReference type="RefSeq" id="WP_326125099.1">
    <property type="nucleotide sequence ID" value="NZ_JARSFG010000035.1"/>
</dbReference>
<sequence length="40" mass="4466">MILIIVLSEVCRMVFTMVSIVVVIYVAIGSYVLKNTTKSM</sequence>
<reference evidence="2 3" key="1">
    <citation type="submission" date="2023-03" db="EMBL/GenBank/DDBJ databases">
        <title>Bacillus Genome Sequencing.</title>
        <authorList>
            <person name="Dunlap C."/>
        </authorList>
    </citation>
    <scope>NUCLEOTIDE SEQUENCE [LARGE SCALE GENOMIC DNA]</scope>
    <source>
        <strain evidence="2 3">B-59205</strain>
    </source>
</reference>
<protein>
    <submittedName>
        <fullName evidence="2">Uncharacterized protein</fullName>
    </submittedName>
</protein>
<comment type="caution">
    <text evidence="2">The sequence shown here is derived from an EMBL/GenBank/DDBJ whole genome shotgun (WGS) entry which is preliminary data.</text>
</comment>
<keyword evidence="3" id="KW-1185">Reference proteome</keyword>
<feature type="transmembrane region" description="Helical" evidence="1">
    <location>
        <begin position="12"/>
        <end position="33"/>
    </location>
</feature>
<evidence type="ECO:0000256" key="1">
    <source>
        <dbReference type="SAM" id="Phobius"/>
    </source>
</evidence>
<evidence type="ECO:0000313" key="3">
    <source>
        <dbReference type="Proteomes" id="UP001344888"/>
    </source>
</evidence>
<accession>A0AAW9NS43</accession>
<organism evidence="2 3">
    <name type="scientific">Metasolibacillus meyeri</name>
    <dbReference type="NCBI Taxonomy" id="1071052"/>
    <lineage>
        <taxon>Bacteria</taxon>
        <taxon>Bacillati</taxon>
        <taxon>Bacillota</taxon>
        <taxon>Bacilli</taxon>
        <taxon>Bacillales</taxon>
        <taxon>Caryophanaceae</taxon>
        <taxon>Metasolibacillus</taxon>
    </lineage>
</organism>